<organism evidence="4 5">
    <name type="scientific">Hibiscus sabdariffa</name>
    <name type="common">roselle</name>
    <dbReference type="NCBI Taxonomy" id="183260"/>
    <lineage>
        <taxon>Eukaryota</taxon>
        <taxon>Viridiplantae</taxon>
        <taxon>Streptophyta</taxon>
        <taxon>Embryophyta</taxon>
        <taxon>Tracheophyta</taxon>
        <taxon>Spermatophyta</taxon>
        <taxon>Magnoliopsida</taxon>
        <taxon>eudicotyledons</taxon>
        <taxon>Gunneridae</taxon>
        <taxon>Pentapetalae</taxon>
        <taxon>rosids</taxon>
        <taxon>malvids</taxon>
        <taxon>Malvales</taxon>
        <taxon>Malvaceae</taxon>
        <taxon>Malvoideae</taxon>
        <taxon>Hibiscus</taxon>
    </lineage>
</organism>
<evidence type="ECO:0000256" key="1">
    <source>
        <dbReference type="PROSITE-ProRule" id="PRU10141"/>
    </source>
</evidence>
<proteinExistence type="predicted"/>
<comment type="caution">
    <text evidence="4">The sequence shown here is derived from an EMBL/GenBank/DDBJ whole genome shotgun (WGS) entry which is preliminary data.</text>
</comment>
<name>A0ABR2TUW5_9ROSI</name>
<dbReference type="PANTHER" id="PTHR27003">
    <property type="entry name" value="OS07G0166700 PROTEIN"/>
    <property type="match status" value="1"/>
</dbReference>
<dbReference type="Gene3D" id="1.10.510.10">
    <property type="entry name" value="Transferase(Phosphotransferase) domain 1"/>
    <property type="match status" value="1"/>
</dbReference>
<dbReference type="PROSITE" id="PS00107">
    <property type="entry name" value="PROTEIN_KINASE_ATP"/>
    <property type="match status" value="1"/>
</dbReference>
<evidence type="ECO:0000313" key="4">
    <source>
        <dbReference type="EMBL" id="KAK9041177.1"/>
    </source>
</evidence>
<dbReference type="PROSITE" id="PS50011">
    <property type="entry name" value="PROTEIN_KINASE_DOM"/>
    <property type="match status" value="1"/>
</dbReference>
<dbReference type="EMBL" id="JBBPBN010000004">
    <property type="protein sequence ID" value="KAK9041177.1"/>
    <property type="molecule type" value="Genomic_DNA"/>
</dbReference>
<evidence type="ECO:0000256" key="2">
    <source>
        <dbReference type="SAM" id="MobiDB-lite"/>
    </source>
</evidence>
<feature type="region of interest" description="Disordered" evidence="2">
    <location>
        <begin position="18"/>
        <end position="40"/>
    </location>
</feature>
<dbReference type="Gene3D" id="3.30.200.20">
    <property type="entry name" value="Phosphorylase Kinase, domain 1"/>
    <property type="match status" value="1"/>
</dbReference>
<evidence type="ECO:0000313" key="5">
    <source>
        <dbReference type="Proteomes" id="UP001396334"/>
    </source>
</evidence>
<feature type="domain" description="Protein kinase" evidence="3">
    <location>
        <begin position="62"/>
        <end position="340"/>
    </location>
</feature>
<dbReference type="InterPro" id="IPR000719">
    <property type="entry name" value="Prot_kinase_dom"/>
</dbReference>
<reference evidence="4 5" key="1">
    <citation type="journal article" date="2024" name="G3 (Bethesda)">
        <title>Genome assembly of Hibiscus sabdariffa L. provides insights into metabolisms of medicinal natural products.</title>
        <authorList>
            <person name="Kim T."/>
        </authorList>
    </citation>
    <scope>NUCLEOTIDE SEQUENCE [LARGE SCALE GENOMIC DNA]</scope>
    <source>
        <strain evidence="4">TK-2024</strain>
        <tissue evidence="4">Old leaves</tissue>
    </source>
</reference>
<keyword evidence="1" id="KW-0067">ATP-binding</keyword>
<accession>A0ABR2TUW5</accession>
<dbReference type="InterPro" id="IPR045272">
    <property type="entry name" value="ANXUR1/2-like"/>
</dbReference>
<evidence type="ECO:0000259" key="3">
    <source>
        <dbReference type="PROSITE" id="PS50011"/>
    </source>
</evidence>
<sequence length="411" mass="46122">MEDPPRFLSSFFGVFLKGKSKRKSGPSEGNEKQTRSRNPAALPEEIHRQFSLDQIRAATCNFRRDLIVGDGVFGTVYKGFLNDGNLVVAVKRLKSDLEPGAGYEEFQTELLMLCQLNHQNLVFLLGFCFDEGEMILVYEFMGKGKLSDRLYGSRYDPLPWKLRLEICIGAAHGLRYLHTGAKRAIIHGNVNSGDILLDDNWVCKLSDFRASKLRPRSNSKSKTTERIDTLVQGNYGYLDPEYLETAQLEEKCDVYSFGVVLFEVLCVRRPFVVHGDGEMTFLVDLALQSIREGTIYDIIDPYLKGRIAPECFEMFVDIAGSCTSVVGDERPEMGEVEVMLERALELQEKADSDPAHMAPYGEYAYEEASLCAFVPPHKCRAESNSSDAESVSGLTYPTMDRGDIESISSDE</sequence>
<dbReference type="InterPro" id="IPR017441">
    <property type="entry name" value="Protein_kinase_ATP_BS"/>
</dbReference>
<dbReference type="SUPFAM" id="SSF56112">
    <property type="entry name" value="Protein kinase-like (PK-like)"/>
    <property type="match status" value="1"/>
</dbReference>
<feature type="region of interest" description="Disordered" evidence="2">
    <location>
        <begin position="379"/>
        <end position="411"/>
    </location>
</feature>
<dbReference type="InterPro" id="IPR001245">
    <property type="entry name" value="Ser-Thr/Tyr_kinase_cat_dom"/>
</dbReference>
<protein>
    <recommendedName>
        <fullName evidence="3">Protein kinase domain-containing protein</fullName>
    </recommendedName>
</protein>
<feature type="compositionally biased region" description="Polar residues" evidence="2">
    <location>
        <begin position="382"/>
        <end position="395"/>
    </location>
</feature>
<dbReference type="PANTHER" id="PTHR27003:SF378">
    <property type="entry name" value="RECEPTOR-LIKE PROTEIN KINASE FERONIA"/>
    <property type="match status" value="1"/>
</dbReference>
<dbReference type="InterPro" id="IPR011009">
    <property type="entry name" value="Kinase-like_dom_sf"/>
</dbReference>
<keyword evidence="5" id="KW-1185">Reference proteome</keyword>
<gene>
    <name evidence="4" type="ORF">V6N11_016292</name>
</gene>
<dbReference type="Proteomes" id="UP001396334">
    <property type="component" value="Unassembled WGS sequence"/>
</dbReference>
<feature type="binding site" evidence="1">
    <location>
        <position position="91"/>
    </location>
    <ligand>
        <name>ATP</name>
        <dbReference type="ChEBI" id="CHEBI:30616"/>
    </ligand>
</feature>
<dbReference type="Pfam" id="PF07714">
    <property type="entry name" value="PK_Tyr_Ser-Thr"/>
    <property type="match status" value="1"/>
</dbReference>
<keyword evidence="1" id="KW-0547">Nucleotide-binding</keyword>